<proteinExistence type="predicted"/>
<dbReference type="PROSITE" id="PS51186">
    <property type="entry name" value="GNAT"/>
    <property type="match status" value="1"/>
</dbReference>
<evidence type="ECO:0000313" key="5">
    <source>
        <dbReference type="Proteomes" id="UP001604335"/>
    </source>
</evidence>
<dbReference type="Proteomes" id="UP001604335">
    <property type="component" value="Unassembled WGS sequence"/>
</dbReference>
<dbReference type="InterPro" id="IPR000182">
    <property type="entry name" value="GNAT_dom"/>
</dbReference>
<dbReference type="Pfam" id="PF00583">
    <property type="entry name" value="Acetyltransf_1"/>
    <property type="match status" value="1"/>
</dbReference>
<dbReference type="Gene3D" id="3.40.630.30">
    <property type="match status" value="1"/>
</dbReference>
<evidence type="ECO:0000313" key="4">
    <source>
        <dbReference type="EMBL" id="MFG3819402.1"/>
    </source>
</evidence>
<keyword evidence="1" id="KW-0808">Transferase</keyword>
<keyword evidence="2" id="KW-0012">Acyltransferase</keyword>
<evidence type="ECO:0000259" key="3">
    <source>
        <dbReference type="PROSITE" id="PS51186"/>
    </source>
</evidence>
<feature type="domain" description="N-acetyltransferase" evidence="3">
    <location>
        <begin position="31"/>
        <end position="178"/>
    </location>
</feature>
<protein>
    <submittedName>
        <fullName evidence="4">GNAT family N-acetyltransferase</fullName>
    </submittedName>
</protein>
<dbReference type="EMBL" id="JAZAQF010000090">
    <property type="protein sequence ID" value="MFG3819402.1"/>
    <property type="molecule type" value="Genomic_DNA"/>
</dbReference>
<organism evidence="4 5">
    <name type="scientific">Limnothrix redekei LRLZ20PSL1</name>
    <dbReference type="NCBI Taxonomy" id="3112953"/>
    <lineage>
        <taxon>Bacteria</taxon>
        <taxon>Bacillati</taxon>
        <taxon>Cyanobacteriota</taxon>
        <taxon>Cyanophyceae</taxon>
        <taxon>Pseudanabaenales</taxon>
        <taxon>Pseudanabaenaceae</taxon>
        <taxon>Limnothrix</taxon>
    </lineage>
</organism>
<evidence type="ECO:0000256" key="2">
    <source>
        <dbReference type="ARBA" id="ARBA00023315"/>
    </source>
</evidence>
<name>A0ABW7CE40_9CYAN</name>
<dbReference type="InterPro" id="IPR050680">
    <property type="entry name" value="YpeA/RimI_acetyltransf"/>
</dbReference>
<keyword evidence="5" id="KW-1185">Reference proteome</keyword>
<sequence>MGQQSNQLPTGYRLRRGSRADRPQLLAGLAATYRELMPLSPDPESIALLVDRLWTADGQLWWVEAATAQASDGQSSGQFWVAGLWLGWAIDPETGQRRAQLLWLYVQPTERRRGLARSLLHQAEQQAKQAGCDRLGLQVGASNQAAIALYQSLGYQTRSLELVKSWDGAAVRDADAPATP</sequence>
<comment type="caution">
    <text evidence="4">The sequence shown here is derived from an EMBL/GenBank/DDBJ whole genome shotgun (WGS) entry which is preliminary data.</text>
</comment>
<reference evidence="5" key="1">
    <citation type="journal article" date="2024" name="Algal Res.">
        <title>Biochemical, toxicological and genomic investigation of a high-biomass producing Limnothrix strain isolated from Italian shallow drinking water reservoir.</title>
        <authorList>
            <person name="Simonazzi M."/>
            <person name="Shishido T.K."/>
            <person name="Delbaje E."/>
            <person name="Wahlsten M."/>
            <person name="Fewer D.P."/>
            <person name="Sivonen K."/>
            <person name="Pezzolesi L."/>
            <person name="Pistocchi R."/>
        </authorList>
    </citation>
    <scope>NUCLEOTIDE SEQUENCE [LARGE SCALE GENOMIC DNA]</scope>
    <source>
        <strain evidence="5">LRLZ20PSL1</strain>
    </source>
</reference>
<accession>A0ABW7CE40</accession>
<dbReference type="SUPFAM" id="SSF55729">
    <property type="entry name" value="Acyl-CoA N-acyltransferases (Nat)"/>
    <property type="match status" value="1"/>
</dbReference>
<evidence type="ECO:0000256" key="1">
    <source>
        <dbReference type="ARBA" id="ARBA00022679"/>
    </source>
</evidence>
<gene>
    <name evidence="4" type="ORF">VPK24_17285</name>
</gene>
<dbReference type="PANTHER" id="PTHR43420">
    <property type="entry name" value="ACETYLTRANSFERASE"/>
    <property type="match status" value="1"/>
</dbReference>
<dbReference type="InterPro" id="IPR016181">
    <property type="entry name" value="Acyl_CoA_acyltransferase"/>
</dbReference>
<dbReference type="CDD" id="cd04301">
    <property type="entry name" value="NAT_SF"/>
    <property type="match status" value="1"/>
</dbReference>
<dbReference type="RefSeq" id="WP_393015287.1">
    <property type="nucleotide sequence ID" value="NZ_JAZAQF010000090.1"/>
</dbReference>